<proteinExistence type="predicted"/>
<feature type="region of interest" description="Disordered" evidence="1">
    <location>
        <begin position="1"/>
        <end position="46"/>
    </location>
</feature>
<evidence type="ECO:0000313" key="2">
    <source>
        <dbReference type="EMBL" id="KAK3279887.1"/>
    </source>
</evidence>
<evidence type="ECO:0000256" key="1">
    <source>
        <dbReference type="SAM" id="MobiDB-lite"/>
    </source>
</evidence>
<dbReference type="AlphaFoldDB" id="A0AAE0LCC2"/>
<dbReference type="EMBL" id="LGRX02004624">
    <property type="protein sequence ID" value="KAK3279887.1"/>
    <property type="molecule type" value="Genomic_DNA"/>
</dbReference>
<sequence length="306" mass="34080">MQDMMRQMQEMQAQLAAYHQHNAHPSSPKAHRAPTPMARQPAVAQHPDPGVEELNNMKFDCRAVITEWQENGTVAYGTAQTIGHAQRSKIAKHVESRHPTIPSRLIRAYITNRLSHLKNKGEGPGRWKYKNNAEFPDGYFVRHNEPADKYRLNIRSEWPTVEETEAVIAFVMACANGIIPTEGPAHDAFYDVQGATVPDNLGQEKKVVVKTEGNPKVAPKVVPASTGPIHCSLNVTGLRVPDGYAEVYISFVVEGEGKDMHPVERLMALHEEGIDAVLECVNNKVMSKEVLEHLPSSLRESKAVCW</sequence>
<reference evidence="2 3" key="1">
    <citation type="journal article" date="2015" name="Genome Biol. Evol.">
        <title>Comparative Genomics of a Bacterivorous Green Alga Reveals Evolutionary Causalities and Consequences of Phago-Mixotrophic Mode of Nutrition.</title>
        <authorList>
            <person name="Burns J.A."/>
            <person name="Paasch A."/>
            <person name="Narechania A."/>
            <person name="Kim E."/>
        </authorList>
    </citation>
    <scope>NUCLEOTIDE SEQUENCE [LARGE SCALE GENOMIC DNA]</scope>
    <source>
        <strain evidence="2 3">PLY_AMNH</strain>
    </source>
</reference>
<feature type="compositionally biased region" description="Low complexity" evidence="1">
    <location>
        <begin position="1"/>
        <end position="14"/>
    </location>
</feature>
<dbReference type="Proteomes" id="UP001190700">
    <property type="component" value="Unassembled WGS sequence"/>
</dbReference>
<gene>
    <name evidence="2" type="ORF">CYMTET_12252</name>
</gene>
<accession>A0AAE0LCC2</accession>
<organism evidence="2 3">
    <name type="scientific">Cymbomonas tetramitiformis</name>
    <dbReference type="NCBI Taxonomy" id="36881"/>
    <lineage>
        <taxon>Eukaryota</taxon>
        <taxon>Viridiplantae</taxon>
        <taxon>Chlorophyta</taxon>
        <taxon>Pyramimonadophyceae</taxon>
        <taxon>Pyramimonadales</taxon>
        <taxon>Pyramimonadaceae</taxon>
        <taxon>Cymbomonas</taxon>
    </lineage>
</organism>
<protein>
    <submittedName>
        <fullName evidence="2">Uncharacterized protein</fullName>
    </submittedName>
</protein>
<name>A0AAE0LCC2_9CHLO</name>
<evidence type="ECO:0000313" key="3">
    <source>
        <dbReference type="Proteomes" id="UP001190700"/>
    </source>
</evidence>
<comment type="caution">
    <text evidence="2">The sequence shown here is derived from an EMBL/GenBank/DDBJ whole genome shotgun (WGS) entry which is preliminary data.</text>
</comment>
<keyword evidence="3" id="KW-1185">Reference proteome</keyword>